<dbReference type="AlphaFoldDB" id="A0A1H7IJW2"/>
<evidence type="ECO:0000313" key="2">
    <source>
        <dbReference type="EMBL" id="SEK62698.1"/>
    </source>
</evidence>
<dbReference type="STRING" id="407022.SAMN05661044_00729"/>
<evidence type="ECO:0000313" key="3">
    <source>
        <dbReference type="Proteomes" id="UP000199421"/>
    </source>
</evidence>
<dbReference type="EMBL" id="FOAF01000001">
    <property type="protein sequence ID" value="SEK62698.1"/>
    <property type="molecule type" value="Genomic_DNA"/>
</dbReference>
<reference evidence="3" key="1">
    <citation type="submission" date="2016-10" db="EMBL/GenBank/DDBJ databases">
        <authorList>
            <person name="Varghese N."/>
            <person name="Submissions S."/>
        </authorList>
    </citation>
    <scope>NUCLEOTIDE SEQUENCE [LARGE SCALE GENOMIC DNA]</scope>
    <source>
        <strain evidence="3">DSM 18733</strain>
    </source>
</reference>
<dbReference type="Proteomes" id="UP000199421">
    <property type="component" value="Unassembled WGS sequence"/>
</dbReference>
<protein>
    <recommendedName>
        <fullName evidence="1">DUF6965 domain-containing protein</fullName>
    </recommendedName>
</protein>
<name>A0A1H7IJW2_OLID1</name>
<evidence type="ECO:0000259" key="1">
    <source>
        <dbReference type="Pfam" id="PF22292"/>
    </source>
</evidence>
<dbReference type="OrthoDB" id="770452at2"/>
<dbReference type="RefSeq" id="WP_093318443.1">
    <property type="nucleotide sequence ID" value="NZ_FOAF01000001.1"/>
</dbReference>
<dbReference type="Pfam" id="PF22292">
    <property type="entry name" value="DUF6965"/>
    <property type="match status" value="1"/>
</dbReference>
<dbReference type="InterPro" id="IPR054238">
    <property type="entry name" value="DUF6965"/>
</dbReference>
<feature type="domain" description="DUF6965" evidence="1">
    <location>
        <begin position="1"/>
        <end position="64"/>
    </location>
</feature>
<gene>
    <name evidence="2" type="ORF">SAMN05661044_00729</name>
</gene>
<sequence length="72" mass="8679">MTPEELKEYFDSNPPPFEIEWKPWAKIINSKRFLEACYTAIEHYKGNYVNCPDYWHLVEFHKDIIGKKADNE</sequence>
<proteinExistence type="predicted"/>
<keyword evidence="3" id="KW-1185">Reference proteome</keyword>
<accession>A0A1H7IJW2</accession>
<organism evidence="2 3">
    <name type="scientific">Olivibacter domesticus</name>
    <name type="common">Pseudosphingobacterium domesticum</name>
    <dbReference type="NCBI Taxonomy" id="407022"/>
    <lineage>
        <taxon>Bacteria</taxon>
        <taxon>Pseudomonadati</taxon>
        <taxon>Bacteroidota</taxon>
        <taxon>Sphingobacteriia</taxon>
        <taxon>Sphingobacteriales</taxon>
        <taxon>Sphingobacteriaceae</taxon>
        <taxon>Olivibacter</taxon>
    </lineage>
</organism>